<name>A0AA42CFV7_9PROT</name>
<dbReference type="RefSeq" id="WP_264715993.1">
    <property type="nucleotide sequence ID" value="NZ_JAPDNT010000029.1"/>
</dbReference>
<dbReference type="Proteomes" id="UP001165679">
    <property type="component" value="Unassembled WGS sequence"/>
</dbReference>
<dbReference type="AlphaFoldDB" id="A0AA42CFV7"/>
<comment type="caution">
    <text evidence="1">The sequence shown here is derived from an EMBL/GenBank/DDBJ whole genome shotgun (WGS) entry which is preliminary data.</text>
</comment>
<proteinExistence type="predicted"/>
<evidence type="ECO:0000313" key="2">
    <source>
        <dbReference type="Proteomes" id="UP001165679"/>
    </source>
</evidence>
<keyword evidence="2" id="KW-1185">Reference proteome</keyword>
<organism evidence="1 2">
    <name type="scientific">Limobrevibacterium gyesilva</name>
    <dbReference type="NCBI Taxonomy" id="2991712"/>
    <lineage>
        <taxon>Bacteria</taxon>
        <taxon>Pseudomonadati</taxon>
        <taxon>Pseudomonadota</taxon>
        <taxon>Alphaproteobacteria</taxon>
        <taxon>Acetobacterales</taxon>
        <taxon>Acetobacteraceae</taxon>
        <taxon>Limobrevibacterium</taxon>
    </lineage>
</organism>
<accession>A0AA42CFV7</accession>
<dbReference type="EMBL" id="JAPDNT010000029">
    <property type="protein sequence ID" value="MCW3477079.1"/>
    <property type="molecule type" value="Genomic_DNA"/>
</dbReference>
<gene>
    <name evidence="1" type="ORF">OL599_21140</name>
</gene>
<sequence length="98" mass="10797">MSAMDIAAFRHSLVQAAPPEGLSLALQGLWWDARGDWNRAHACAQDQDDAEGAAVHAYLHRKEGDLPNARYWYARAGRPVAAGTLEQEWASLVDALLR</sequence>
<protein>
    <submittedName>
        <fullName evidence="1">Uncharacterized protein</fullName>
    </submittedName>
</protein>
<reference evidence="1" key="1">
    <citation type="submission" date="2022-09" db="EMBL/GenBank/DDBJ databases">
        <title>Rhodovastum sp. nov. RN2-1 isolated from soil in Seongnam, South Korea.</title>
        <authorList>
            <person name="Le N.T."/>
        </authorList>
    </citation>
    <scope>NUCLEOTIDE SEQUENCE</scope>
    <source>
        <strain evidence="1">RN2-1</strain>
    </source>
</reference>
<reference evidence="1" key="2">
    <citation type="submission" date="2022-10" db="EMBL/GenBank/DDBJ databases">
        <authorList>
            <person name="Trinh H.N."/>
        </authorList>
    </citation>
    <scope>NUCLEOTIDE SEQUENCE</scope>
    <source>
        <strain evidence="1">RN2-1</strain>
    </source>
</reference>
<evidence type="ECO:0000313" key="1">
    <source>
        <dbReference type="EMBL" id="MCW3477079.1"/>
    </source>
</evidence>